<dbReference type="KEGG" id="nvn:NVIE_026610"/>
<keyword evidence="3" id="KW-1185">Reference proteome</keyword>
<keyword evidence="1" id="KW-0472">Membrane</keyword>
<feature type="transmembrane region" description="Helical" evidence="1">
    <location>
        <begin position="12"/>
        <end position="32"/>
    </location>
</feature>
<keyword evidence="1" id="KW-1133">Transmembrane helix</keyword>
<dbReference type="HOGENOM" id="CLU_1217621_0_0_2"/>
<sequence>MKENIEKFKGKKAYAITAVVGIAVIASILILATTSIPISQVNAVPPAPDTVQTNTVEAQLSPSELTGRMTLYILPLEYGQNYQSGRIVNIVNSLIPNMAASHYTDLGFSLRGQYADEPVVLTEQNIPEDLRQNFKPGDAVKMTVIKHPADTVKVYVDPDVRKPDGTPVTVDDISPDWQFGNGITCCGFSLKDGTDVSAVFFVVDQAYDAQVMKQLDAIKTTAASMTY</sequence>
<organism evidence="2 3">
    <name type="scientific">Nitrososphaera viennensis EN76</name>
    <dbReference type="NCBI Taxonomy" id="926571"/>
    <lineage>
        <taxon>Archaea</taxon>
        <taxon>Nitrososphaerota</taxon>
        <taxon>Nitrososphaeria</taxon>
        <taxon>Nitrososphaerales</taxon>
        <taxon>Nitrososphaeraceae</taxon>
        <taxon>Nitrososphaera</taxon>
    </lineage>
</organism>
<proteinExistence type="predicted"/>
<accession>A0A060HP96</accession>
<reference evidence="2 3" key="1">
    <citation type="journal article" date="2014" name="Int. J. Syst. Evol. Microbiol.">
        <title>Nitrososphaera viennensis gen. nov., sp. nov., an aerobic and mesophilic, ammonia-oxidizing archaeon from soil and a member of the archaeal phylum Thaumarchaeota.</title>
        <authorList>
            <person name="Stieglmeier M."/>
            <person name="Klingl A."/>
            <person name="Alves R.J."/>
            <person name="Rittmann S.K."/>
            <person name="Melcher M."/>
            <person name="Leisch N."/>
            <person name="Schleper C."/>
        </authorList>
    </citation>
    <scope>NUCLEOTIDE SEQUENCE [LARGE SCALE GENOMIC DNA]</scope>
    <source>
        <strain evidence="2">EN76</strain>
    </source>
</reference>
<evidence type="ECO:0000256" key="1">
    <source>
        <dbReference type="SAM" id="Phobius"/>
    </source>
</evidence>
<dbReference type="EMBL" id="CP007536">
    <property type="protein sequence ID" value="AIC16930.1"/>
    <property type="molecule type" value="Genomic_DNA"/>
</dbReference>
<dbReference type="OrthoDB" id="13979at2157"/>
<keyword evidence="1" id="KW-0812">Transmembrane</keyword>
<dbReference type="STRING" id="926571.NVIE_026610"/>
<gene>
    <name evidence="2" type="ORF">NVIE_026610</name>
</gene>
<dbReference type="AlphaFoldDB" id="A0A060HP96"/>
<dbReference type="GeneID" id="74947896"/>
<evidence type="ECO:0000313" key="2">
    <source>
        <dbReference type="EMBL" id="AIC16930.1"/>
    </source>
</evidence>
<evidence type="ECO:0000313" key="3">
    <source>
        <dbReference type="Proteomes" id="UP000027093"/>
    </source>
</evidence>
<dbReference type="Proteomes" id="UP000027093">
    <property type="component" value="Chromosome"/>
</dbReference>
<name>A0A060HP96_9ARCH</name>
<protein>
    <submittedName>
        <fullName evidence="2">Uncharacterized protein</fullName>
    </submittedName>
</protein>
<dbReference type="RefSeq" id="WP_075055586.1">
    <property type="nucleotide sequence ID" value="NZ_CP007536.1"/>
</dbReference>